<reference evidence="7" key="2">
    <citation type="journal article" date="2017" name="Sci. Adv.">
        <title>A tail of two voltages: Proteomic comparison of the three electric organs of the electric eel.</title>
        <authorList>
            <person name="Traeger L.L."/>
            <person name="Sabat G."/>
            <person name="Barrett-Wilt G.A."/>
            <person name="Wells G.B."/>
            <person name="Sussman M.R."/>
        </authorList>
    </citation>
    <scope>NUCLEOTIDE SEQUENCE [LARGE SCALE GENOMIC DNA]</scope>
</reference>
<dbReference type="OrthoDB" id="9946758at2759"/>
<dbReference type="STRING" id="8005.ENSEEEP00000016918"/>
<evidence type="ECO:0000256" key="4">
    <source>
        <dbReference type="SAM" id="MobiDB-lite"/>
    </source>
</evidence>
<keyword evidence="3" id="KW-0325">Glycoprotein</keyword>
<dbReference type="Proteomes" id="UP000314983">
    <property type="component" value="Chromosome 8"/>
</dbReference>
<evidence type="ECO:0000313" key="6">
    <source>
        <dbReference type="Ensembl" id="ENSEEEP00000016918.2"/>
    </source>
</evidence>
<dbReference type="InterPro" id="IPR027833">
    <property type="entry name" value="MGT5A-like_N"/>
</dbReference>
<reference evidence="7" key="1">
    <citation type="journal article" date="2014" name="Science">
        <title>Nonhuman genetics. Genomic basis for the convergent evolution of electric organs.</title>
        <authorList>
            <person name="Gallant J.R."/>
            <person name="Traeger L.L."/>
            <person name="Volkening J.D."/>
            <person name="Moffett H."/>
            <person name="Chen P.H."/>
            <person name="Novina C.D."/>
            <person name="Phillips G.N.Jr."/>
            <person name="Anand R."/>
            <person name="Wells G.B."/>
            <person name="Pinch M."/>
            <person name="Guth R."/>
            <person name="Unguez G.A."/>
            <person name="Albert J.S."/>
            <person name="Zakon H.H."/>
            <person name="Samanta M.P."/>
            <person name="Sussman M.R."/>
        </authorList>
    </citation>
    <scope>NUCLEOTIDE SEQUENCE [LARGE SCALE GENOMIC DNA]</scope>
</reference>
<dbReference type="PANTHER" id="PTHR46941:SF1">
    <property type="entry name" value="COILED-COIL DOMAIN-CONTAINING PROTEIN 126"/>
    <property type="match status" value="1"/>
</dbReference>
<accession>A0A4W4EX57</accession>
<gene>
    <name evidence="6" type="primary">CCDC126</name>
</gene>
<dbReference type="GeneTree" id="ENSGT00940000153470"/>
<organism evidence="6 7">
    <name type="scientific">Electrophorus electricus</name>
    <name type="common">Electric eel</name>
    <name type="synonym">Gymnotus electricus</name>
    <dbReference type="NCBI Taxonomy" id="8005"/>
    <lineage>
        <taxon>Eukaryota</taxon>
        <taxon>Metazoa</taxon>
        <taxon>Chordata</taxon>
        <taxon>Craniata</taxon>
        <taxon>Vertebrata</taxon>
        <taxon>Euteleostomi</taxon>
        <taxon>Actinopterygii</taxon>
        <taxon>Neopterygii</taxon>
        <taxon>Teleostei</taxon>
        <taxon>Ostariophysi</taxon>
        <taxon>Gymnotiformes</taxon>
        <taxon>Gymnotoidei</taxon>
        <taxon>Gymnotidae</taxon>
        <taxon>Electrophorus</taxon>
    </lineage>
</organism>
<dbReference type="OMA" id="VNASAHN"/>
<dbReference type="GO" id="GO:0043010">
    <property type="term" value="P:camera-type eye development"/>
    <property type="evidence" value="ECO:0007669"/>
    <property type="project" value="Ensembl"/>
</dbReference>
<keyword evidence="7" id="KW-1185">Reference proteome</keyword>
<evidence type="ECO:0000313" key="7">
    <source>
        <dbReference type="Proteomes" id="UP000314983"/>
    </source>
</evidence>
<dbReference type="GO" id="GO:0016020">
    <property type="term" value="C:membrane"/>
    <property type="evidence" value="ECO:0007669"/>
    <property type="project" value="TreeGrafter"/>
</dbReference>
<feature type="region of interest" description="Disordered" evidence="4">
    <location>
        <begin position="129"/>
        <end position="150"/>
    </location>
</feature>
<name>A0A4W4EX57_ELEEL</name>
<reference evidence="6" key="4">
    <citation type="submission" date="2025-08" db="UniProtKB">
        <authorList>
            <consortium name="Ensembl"/>
        </authorList>
    </citation>
    <scope>IDENTIFICATION</scope>
</reference>
<reference evidence="6" key="5">
    <citation type="submission" date="2025-09" db="UniProtKB">
        <authorList>
            <consortium name="Ensembl"/>
        </authorList>
    </citation>
    <scope>IDENTIFICATION</scope>
</reference>
<dbReference type="GO" id="GO:0005576">
    <property type="term" value="C:extracellular region"/>
    <property type="evidence" value="ECO:0007669"/>
    <property type="project" value="UniProtKB-SubCell"/>
</dbReference>
<protein>
    <recommendedName>
        <fullName evidence="5">MGT5A-like N-terminal domain-containing protein</fullName>
    </recommendedName>
</protein>
<evidence type="ECO:0000256" key="3">
    <source>
        <dbReference type="ARBA" id="ARBA00023180"/>
    </source>
</evidence>
<reference evidence="6" key="3">
    <citation type="submission" date="2020-05" db="EMBL/GenBank/DDBJ databases">
        <title>Electrophorus electricus (electric eel) genome, fEleEle1, primary haplotype.</title>
        <authorList>
            <person name="Myers G."/>
            <person name="Meyer A."/>
            <person name="Fedrigo O."/>
            <person name="Formenti G."/>
            <person name="Rhie A."/>
            <person name="Tracey A."/>
            <person name="Sims Y."/>
            <person name="Jarvis E.D."/>
        </authorList>
    </citation>
    <scope>NUCLEOTIDE SEQUENCE [LARGE SCALE GENOMIC DNA]</scope>
</reference>
<dbReference type="AlphaFoldDB" id="A0A4W4EX57"/>
<dbReference type="Pfam" id="PF15027">
    <property type="entry name" value="MGT5A_N"/>
    <property type="match status" value="1"/>
</dbReference>
<dbReference type="PANTHER" id="PTHR46941">
    <property type="entry name" value="COILED-COIL DOMAIN-CONTAINING PROTEIN 126"/>
    <property type="match status" value="1"/>
</dbReference>
<evidence type="ECO:0000259" key="5">
    <source>
        <dbReference type="Pfam" id="PF15027"/>
    </source>
</evidence>
<sequence length="150" mass="16635">MLGCVLRRSMSQRLSVLLLLFGLAWCVLLLHYTVTQPRRQSSTELRQQILELSRRYVKALSEENHDPAQGPSMAGYADLRRTIAVLLDDILNRLGKLEGRVDMAMNASAHNSSHPAGGAALAAAAIVHRPTKQHKPGKRLDAQRAHQRKA</sequence>
<feature type="domain" description="MGT5A-like N-terminal" evidence="5">
    <location>
        <begin position="5"/>
        <end position="122"/>
    </location>
</feature>
<evidence type="ECO:0000256" key="2">
    <source>
        <dbReference type="ARBA" id="ARBA00022525"/>
    </source>
</evidence>
<keyword evidence="2" id="KW-0964">Secreted</keyword>
<evidence type="ECO:0000256" key="1">
    <source>
        <dbReference type="ARBA" id="ARBA00004613"/>
    </source>
</evidence>
<comment type="subcellular location">
    <subcellularLocation>
        <location evidence="1">Secreted</location>
    </subcellularLocation>
</comment>
<proteinExistence type="predicted"/>
<dbReference type="InterPro" id="IPR042759">
    <property type="entry name" value="CCDC126"/>
</dbReference>
<dbReference type="Ensembl" id="ENSEEET00000017110.2">
    <property type="protein sequence ID" value="ENSEEEP00000016918.2"/>
    <property type="gene ID" value="ENSEEEG00000008387.2"/>
</dbReference>